<proteinExistence type="predicted"/>
<feature type="compositionally biased region" description="Low complexity" evidence="2">
    <location>
        <begin position="113"/>
        <end position="122"/>
    </location>
</feature>
<gene>
    <name evidence="3" type="ORF">GGP41_010623</name>
</gene>
<evidence type="ECO:0000256" key="1">
    <source>
        <dbReference type="SAM" id="Coils"/>
    </source>
</evidence>
<dbReference type="OMA" id="HWNLLIC"/>
<dbReference type="Gene3D" id="1.20.5.170">
    <property type="match status" value="1"/>
</dbReference>
<sequence>MSILNSVLGSLSPPSGFRKSFEDPHAREHELPSYNSSSPPRIPPPVTSSVLWTAPKANLPVQPRVPDDLLALQRRARHLEQQLQELLDAQADGLMAGLGAGSNVPDDLVSNGSTTPTVSSVRSSDKTAENGETLPKPRRKKAGLQAARHGISRRMKQLASIKAEELDLLDEDLRKVQNTVEKTDAWSQKRTRLEKKIREIEGQDAGAKTRSLQTEASKLEQEIRQKEEELWALKRRHRRILDELADTENSVEAKIASYKTSLSLLDREVSNFLARPVDPNHVPVSSSPYPTLPAKRRTLEMAREYWQDEYTRLAEKCEEIDADRGALDEGALLWSDVMKRVGDYETSLQNYMQQAGRKNPPEPSQLLQQMDQTISYLEEKLELASSRSWNLLVCAIGAELEAFTQGKDMLEEVLGLKRKGKEKATEPLLDQDGFQAEQPEDMTVSAIRITQSPKPPAPPKQQYFDSEDDDPDPELLVSHQDIDTY</sequence>
<feature type="coiled-coil region" evidence="1">
    <location>
        <begin position="183"/>
        <end position="243"/>
    </location>
</feature>
<dbReference type="EMBL" id="WNKQ01000006">
    <property type="protein sequence ID" value="KAF5850980.1"/>
    <property type="molecule type" value="Genomic_DNA"/>
</dbReference>
<feature type="compositionally biased region" description="Basic and acidic residues" evidence="2">
    <location>
        <begin position="19"/>
        <end position="31"/>
    </location>
</feature>
<dbReference type="Proteomes" id="UP000624244">
    <property type="component" value="Unassembled WGS sequence"/>
</dbReference>
<protein>
    <submittedName>
        <fullName evidence="3">Uncharacterized protein</fullName>
    </submittedName>
</protein>
<dbReference type="AlphaFoldDB" id="A0A8H6DY94"/>
<evidence type="ECO:0000256" key="2">
    <source>
        <dbReference type="SAM" id="MobiDB-lite"/>
    </source>
</evidence>
<feature type="region of interest" description="Disordered" evidence="2">
    <location>
        <begin position="103"/>
        <end position="151"/>
    </location>
</feature>
<evidence type="ECO:0000313" key="3">
    <source>
        <dbReference type="EMBL" id="KAF5850980.1"/>
    </source>
</evidence>
<feature type="region of interest" description="Disordered" evidence="2">
    <location>
        <begin position="420"/>
        <end position="485"/>
    </location>
</feature>
<comment type="caution">
    <text evidence="3">The sequence shown here is derived from an EMBL/GenBank/DDBJ whole genome shotgun (WGS) entry which is preliminary data.</text>
</comment>
<evidence type="ECO:0000313" key="4">
    <source>
        <dbReference type="Proteomes" id="UP000624244"/>
    </source>
</evidence>
<feature type="region of interest" description="Disordered" evidence="2">
    <location>
        <begin position="1"/>
        <end position="49"/>
    </location>
</feature>
<feature type="compositionally biased region" description="Polar residues" evidence="2">
    <location>
        <begin position="1"/>
        <end position="13"/>
    </location>
</feature>
<keyword evidence="1" id="KW-0175">Coiled coil</keyword>
<accession>A0A8H6DY94</accession>
<reference evidence="3" key="1">
    <citation type="submission" date="2019-11" db="EMBL/GenBank/DDBJ databases">
        <title>Bipolaris sorokiniana Genome sequencing.</title>
        <authorList>
            <person name="Wang H."/>
        </authorList>
    </citation>
    <scope>NUCLEOTIDE SEQUENCE</scope>
</reference>
<organism evidence="3 4">
    <name type="scientific">Cochliobolus sativus</name>
    <name type="common">Common root rot and spot blotch fungus</name>
    <name type="synonym">Bipolaris sorokiniana</name>
    <dbReference type="NCBI Taxonomy" id="45130"/>
    <lineage>
        <taxon>Eukaryota</taxon>
        <taxon>Fungi</taxon>
        <taxon>Dikarya</taxon>
        <taxon>Ascomycota</taxon>
        <taxon>Pezizomycotina</taxon>
        <taxon>Dothideomycetes</taxon>
        <taxon>Pleosporomycetidae</taxon>
        <taxon>Pleosporales</taxon>
        <taxon>Pleosporineae</taxon>
        <taxon>Pleosporaceae</taxon>
        <taxon>Bipolaris</taxon>
    </lineage>
</organism>
<name>A0A8H6DY94_COCSA</name>